<comment type="caution">
    <text evidence="3">The sequence shown here is derived from an EMBL/GenBank/DDBJ whole genome shotgun (WGS) entry which is preliminary data.</text>
</comment>
<dbReference type="AlphaFoldDB" id="A0AA35T335"/>
<keyword evidence="4" id="KW-1185">Reference proteome</keyword>
<sequence>MGLLHLSLLLLILSSQSLVQPLRVYIDGAEGNDSLECLNSSSIETPCQSLSFVSQNLTQKHFVAIEILGDVLNLTRAVDFTDYSNLTISGSGSNTTLHCNEADAGLAFVRVVNLSMFSFTVQNCGAPRPSTTHPRYLPIAVYVLNSSNVSLSSVDIVSSNGTGLSMYDTNGEVGIAYCNFVNNSLANKSESGGGGLYIEFTICTPGFTGDSCNGHNDRNKYSSYNINHCNFTNNSASSPQQANKFILPSQQVFVPRLGKGGGLYISLGSNAADNVFRVNFCTFKNNQAVNNGGGMIAEFLNSVERNRVIVSDTSFIDNVCMQTQFSDAGGLTVGFIFYITEGEHPQDNTFECHFCSFKTNRAHMGGGTAIFATKDTRRSSLSSILFSNCDWIENESAMGAAVFITPAIWDYTKEGYLPVPKFQDCHFESNSAIQQLKPPMAEGIGVEVKSTLTFVVQAELTGYVVSVPLVVLCITTLSSERVALSICATLAARTTFHILNPSCLYSANFSCRVKVVHLAGHLTYFEGEHIPYVIAAILVLLFMIVIPPLLLVSYPLVFKLFGHCNQSETKPVTILWRMMPIQFLDAFQSSFKDKYRFFAGLYFLYRAAILAFFVGCQSWLEFYTTVQLLLIVITTVHFVIQPHKERKHNIVDSLLFANLSLINAITLYYYGRTEVFDQFRSEMLISSLAIVQAALIILPLLVVIILRVVEWKMRRKRDDYEGIQ</sequence>
<proteinExistence type="predicted"/>
<protein>
    <submittedName>
        <fullName evidence="3">Uncharacterized protein</fullName>
    </submittedName>
</protein>
<feature type="signal peptide" evidence="2">
    <location>
        <begin position="1"/>
        <end position="19"/>
    </location>
</feature>
<name>A0AA35T335_GEOBA</name>
<evidence type="ECO:0000256" key="2">
    <source>
        <dbReference type="SAM" id="SignalP"/>
    </source>
</evidence>
<keyword evidence="1" id="KW-0812">Transmembrane</keyword>
<feature type="transmembrane region" description="Helical" evidence="1">
    <location>
        <begin position="683"/>
        <end position="709"/>
    </location>
</feature>
<feature type="transmembrane region" description="Helical" evidence="1">
    <location>
        <begin position="597"/>
        <end position="614"/>
    </location>
</feature>
<evidence type="ECO:0000313" key="3">
    <source>
        <dbReference type="EMBL" id="CAI8040087.1"/>
    </source>
</evidence>
<keyword evidence="1" id="KW-0472">Membrane</keyword>
<feature type="transmembrane region" description="Helical" evidence="1">
    <location>
        <begin position="532"/>
        <end position="557"/>
    </location>
</feature>
<gene>
    <name evidence="3" type="ORF">GBAR_LOCUS22340</name>
</gene>
<dbReference type="InterPro" id="IPR011050">
    <property type="entry name" value="Pectin_lyase_fold/virulence"/>
</dbReference>
<evidence type="ECO:0000313" key="4">
    <source>
        <dbReference type="Proteomes" id="UP001174909"/>
    </source>
</evidence>
<dbReference type="SUPFAM" id="SSF51126">
    <property type="entry name" value="Pectin lyase-like"/>
    <property type="match status" value="1"/>
</dbReference>
<evidence type="ECO:0000256" key="1">
    <source>
        <dbReference type="SAM" id="Phobius"/>
    </source>
</evidence>
<accession>A0AA35T335</accession>
<feature type="chain" id="PRO_5041444798" evidence="2">
    <location>
        <begin position="20"/>
        <end position="724"/>
    </location>
</feature>
<feature type="transmembrane region" description="Helical" evidence="1">
    <location>
        <begin position="620"/>
        <end position="640"/>
    </location>
</feature>
<reference evidence="3" key="1">
    <citation type="submission" date="2023-03" db="EMBL/GenBank/DDBJ databases">
        <authorList>
            <person name="Steffen K."/>
            <person name="Cardenas P."/>
        </authorList>
    </citation>
    <scope>NUCLEOTIDE SEQUENCE</scope>
</reference>
<feature type="transmembrane region" description="Helical" evidence="1">
    <location>
        <begin position="652"/>
        <end position="671"/>
    </location>
</feature>
<organism evidence="3 4">
    <name type="scientific">Geodia barretti</name>
    <name type="common">Barrett's horny sponge</name>
    <dbReference type="NCBI Taxonomy" id="519541"/>
    <lineage>
        <taxon>Eukaryota</taxon>
        <taxon>Metazoa</taxon>
        <taxon>Porifera</taxon>
        <taxon>Demospongiae</taxon>
        <taxon>Heteroscleromorpha</taxon>
        <taxon>Tetractinellida</taxon>
        <taxon>Astrophorina</taxon>
        <taxon>Geodiidae</taxon>
        <taxon>Geodia</taxon>
    </lineage>
</organism>
<dbReference type="EMBL" id="CASHTH010003080">
    <property type="protein sequence ID" value="CAI8040087.1"/>
    <property type="molecule type" value="Genomic_DNA"/>
</dbReference>
<dbReference type="Proteomes" id="UP001174909">
    <property type="component" value="Unassembled WGS sequence"/>
</dbReference>
<keyword evidence="2" id="KW-0732">Signal</keyword>
<keyword evidence="1" id="KW-1133">Transmembrane helix</keyword>